<evidence type="ECO:0000256" key="3">
    <source>
        <dbReference type="ARBA" id="ARBA00004586"/>
    </source>
</evidence>
<evidence type="ECO:0000256" key="1">
    <source>
        <dbReference type="ARBA" id="ARBA00004127"/>
    </source>
</evidence>
<dbReference type="PANTHER" id="PTHR13416">
    <property type="match status" value="1"/>
</dbReference>
<dbReference type="Pfam" id="PF07787">
    <property type="entry name" value="TMEM43"/>
    <property type="match status" value="1"/>
</dbReference>
<evidence type="ECO:0000256" key="8">
    <source>
        <dbReference type="ARBA" id="ARBA00023136"/>
    </source>
</evidence>
<evidence type="ECO:0000256" key="5">
    <source>
        <dbReference type="ARBA" id="ARBA00022692"/>
    </source>
</evidence>
<dbReference type="PANTHER" id="PTHR13416:SF2">
    <property type="entry name" value="TRANSMEMBRANE PROTEIN 43"/>
    <property type="match status" value="1"/>
</dbReference>
<dbReference type="STRING" id="50429.A0A2B4RN41"/>
<dbReference type="EMBL" id="LSMT01000424">
    <property type="protein sequence ID" value="PFX18219.1"/>
    <property type="molecule type" value="Genomic_DNA"/>
</dbReference>
<evidence type="ECO:0000256" key="10">
    <source>
        <dbReference type="SAM" id="Phobius"/>
    </source>
</evidence>
<keyword evidence="7 10" id="KW-1133">Transmembrane helix</keyword>
<evidence type="ECO:0000313" key="11">
    <source>
        <dbReference type="EMBL" id="PFX18219.1"/>
    </source>
</evidence>
<accession>A0A2B4RN41</accession>
<gene>
    <name evidence="11" type="primary">TMEM43</name>
    <name evidence="11" type="ORF">AWC38_SpisGene17427</name>
</gene>
<keyword evidence="8 10" id="KW-0472">Membrane</keyword>
<dbReference type="GO" id="GO:0071763">
    <property type="term" value="P:nuclear membrane organization"/>
    <property type="evidence" value="ECO:0007669"/>
    <property type="project" value="TreeGrafter"/>
</dbReference>
<feature type="transmembrane region" description="Helical" evidence="10">
    <location>
        <begin position="31"/>
        <end position="50"/>
    </location>
</feature>
<comment type="similarity">
    <text evidence="4">Belongs to the TMEM43 family.</text>
</comment>
<keyword evidence="6" id="KW-0256">Endoplasmic reticulum</keyword>
<name>A0A2B4RN41_STYPI</name>
<dbReference type="InterPro" id="IPR012430">
    <property type="entry name" value="TMEM43_fam"/>
</dbReference>
<evidence type="ECO:0000313" key="12">
    <source>
        <dbReference type="Proteomes" id="UP000225706"/>
    </source>
</evidence>
<protein>
    <submittedName>
        <fullName evidence="11">Transmembrane protein 43</fullName>
    </submittedName>
</protein>
<dbReference type="GO" id="GO:0005637">
    <property type="term" value="C:nuclear inner membrane"/>
    <property type="evidence" value="ECO:0007669"/>
    <property type="project" value="TreeGrafter"/>
</dbReference>
<reference evidence="12" key="1">
    <citation type="journal article" date="2017" name="bioRxiv">
        <title>Comparative analysis of the genomes of Stylophora pistillata and Acropora digitifera provides evidence for extensive differences between species of corals.</title>
        <authorList>
            <person name="Voolstra C.R."/>
            <person name="Li Y."/>
            <person name="Liew Y.J."/>
            <person name="Baumgarten S."/>
            <person name="Zoccola D."/>
            <person name="Flot J.-F."/>
            <person name="Tambutte S."/>
            <person name="Allemand D."/>
            <person name="Aranda M."/>
        </authorList>
    </citation>
    <scope>NUCLEOTIDE SEQUENCE [LARGE SCALE GENOMIC DNA]</scope>
</reference>
<evidence type="ECO:0000256" key="7">
    <source>
        <dbReference type="ARBA" id="ARBA00022989"/>
    </source>
</evidence>
<keyword evidence="9" id="KW-0539">Nucleus</keyword>
<evidence type="ECO:0000256" key="4">
    <source>
        <dbReference type="ARBA" id="ARBA00006627"/>
    </source>
</evidence>
<evidence type="ECO:0000256" key="6">
    <source>
        <dbReference type="ARBA" id="ARBA00022824"/>
    </source>
</evidence>
<sequence>MHNIGSSPSDSHVRVSYKENPGFFSKVQESFCASLFGILLVIVSFPVLYWNEGRAVQTALSLDEGLRQVVHIDYVDQISPEYQDKLVHLSGSLQTDRALSDSDYGVAVKAVKLRRKVEMYQWVEHKHTREYDEGERKRVETTFSYRLQDIGNFVSQLESDIEKFDNKELVAEIRRTNNLLGSANLKNTGKDKEIKENTATEWRDTIIRSDGFDNPAGHQNPNSMPVQSYIKEADSVRVGAFSLSRGLIGKIDVFQPLSPREVPHGKMISIHNGMFYHTMDQFHPKVGDVRVQFSYAGLSGKPHSGLGDPMKVSIVARQQGGKLSHYHTKSGDSLELLYPGEMSAEMRTVPSCFKTGTMGAVHSENSTGDNMPSFCNRSISVSTFALSAYGTGQPS</sequence>
<keyword evidence="5 10" id="KW-0812">Transmembrane</keyword>
<comment type="subcellular location">
    <subcellularLocation>
        <location evidence="1">Endomembrane system</location>
        <topology evidence="1">Multi-pass membrane protein</topology>
    </subcellularLocation>
    <subcellularLocation>
        <location evidence="3">Endoplasmic reticulum membrane</location>
    </subcellularLocation>
    <subcellularLocation>
        <location evidence="2">Nucleus envelope</location>
    </subcellularLocation>
</comment>
<comment type="caution">
    <text evidence="11">The sequence shown here is derived from an EMBL/GenBank/DDBJ whole genome shotgun (WGS) entry which is preliminary data.</text>
</comment>
<keyword evidence="12" id="KW-1185">Reference proteome</keyword>
<dbReference type="GO" id="GO:0005789">
    <property type="term" value="C:endoplasmic reticulum membrane"/>
    <property type="evidence" value="ECO:0007669"/>
    <property type="project" value="UniProtKB-SubCell"/>
</dbReference>
<evidence type="ECO:0000256" key="2">
    <source>
        <dbReference type="ARBA" id="ARBA00004259"/>
    </source>
</evidence>
<evidence type="ECO:0000256" key="9">
    <source>
        <dbReference type="ARBA" id="ARBA00023242"/>
    </source>
</evidence>
<proteinExistence type="inferred from homology"/>
<dbReference type="GO" id="GO:0006629">
    <property type="term" value="P:lipid metabolic process"/>
    <property type="evidence" value="ECO:0007669"/>
    <property type="project" value="TreeGrafter"/>
</dbReference>
<dbReference type="OrthoDB" id="410725at2759"/>
<dbReference type="AlphaFoldDB" id="A0A2B4RN41"/>
<organism evidence="11 12">
    <name type="scientific">Stylophora pistillata</name>
    <name type="common">Smooth cauliflower coral</name>
    <dbReference type="NCBI Taxonomy" id="50429"/>
    <lineage>
        <taxon>Eukaryota</taxon>
        <taxon>Metazoa</taxon>
        <taxon>Cnidaria</taxon>
        <taxon>Anthozoa</taxon>
        <taxon>Hexacorallia</taxon>
        <taxon>Scleractinia</taxon>
        <taxon>Astrocoeniina</taxon>
        <taxon>Pocilloporidae</taxon>
        <taxon>Stylophora</taxon>
    </lineage>
</organism>
<dbReference type="Proteomes" id="UP000225706">
    <property type="component" value="Unassembled WGS sequence"/>
</dbReference>